<proteinExistence type="predicted"/>
<dbReference type="Proteomes" id="UP000797356">
    <property type="component" value="Chromosome 1"/>
</dbReference>
<organism evidence="2 3">
    <name type="scientific">Cocos nucifera</name>
    <name type="common">Coconut palm</name>
    <dbReference type="NCBI Taxonomy" id="13894"/>
    <lineage>
        <taxon>Eukaryota</taxon>
        <taxon>Viridiplantae</taxon>
        <taxon>Streptophyta</taxon>
        <taxon>Embryophyta</taxon>
        <taxon>Tracheophyta</taxon>
        <taxon>Spermatophyta</taxon>
        <taxon>Magnoliopsida</taxon>
        <taxon>Liliopsida</taxon>
        <taxon>Arecaceae</taxon>
        <taxon>Arecoideae</taxon>
        <taxon>Cocoseae</taxon>
        <taxon>Attaleinae</taxon>
        <taxon>Cocos</taxon>
    </lineage>
</organism>
<evidence type="ECO:0000313" key="3">
    <source>
        <dbReference type="Proteomes" id="UP000797356"/>
    </source>
</evidence>
<accession>A0A8K0HWM0</accession>
<name>A0A8K0HWM0_COCNU</name>
<protein>
    <submittedName>
        <fullName evidence="2">Uncharacterized protein</fullName>
    </submittedName>
</protein>
<feature type="region of interest" description="Disordered" evidence="1">
    <location>
        <begin position="29"/>
        <end position="52"/>
    </location>
</feature>
<dbReference type="AlphaFoldDB" id="A0A8K0HWM0"/>
<keyword evidence="3" id="KW-1185">Reference proteome</keyword>
<comment type="caution">
    <text evidence="2">The sequence shown here is derived from an EMBL/GenBank/DDBJ whole genome shotgun (WGS) entry which is preliminary data.</text>
</comment>
<sequence>MREAAGERSSVIIKEVMVELVDEECIPDSDREEVGGVDNKEWDAKGGSEVGAPSTEVVKDEIVETVGKRVARGL</sequence>
<dbReference type="EMBL" id="CM017872">
    <property type="protein sequence ID" value="KAG1327914.1"/>
    <property type="molecule type" value="Genomic_DNA"/>
</dbReference>
<reference evidence="2" key="2">
    <citation type="submission" date="2019-07" db="EMBL/GenBank/DDBJ databases">
        <authorList>
            <person name="Yang Y."/>
            <person name="Bocs S."/>
            <person name="Baudouin L."/>
        </authorList>
    </citation>
    <scope>NUCLEOTIDE SEQUENCE</scope>
    <source>
        <tissue evidence="2">Spear leaf of Hainan Tall coconut</tissue>
    </source>
</reference>
<evidence type="ECO:0000313" key="2">
    <source>
        <dbReference type="EMBL" id="KAG1327914.1"/>
    </source>
</evidence>
<reference evidence="2" key="1">
    <citation type="journal article" date="2017" name="Gigascience">
        <title>The genome draft of coconut (Cocos nucifera).</title>
        <authorList>
            <person name="Xiao Y."/>
            <person name="Xu P."/>
            <person name="Fan H."/>
            <person name="Baudouin L."/>
            <person name="Xia W."/>
            <person name="Bocs S."/>
            <person name="Xu J."/>
            <person name="Li Q."/>
            <person name="Guo A."/>
            <person name="Zhou L."/>
            <person name="Li J."/>
            <person name="Wu Y."/>
            <person name="Ma Z."/>
            <person name="Armero A."/>
            <person name="Issali A.E."/>
            <person name="Liu N."/>
            <person name="Peng M."/>
            <person name="Yang Y."/>
        </authorList>
    </citation>
    <scope>NUCLEOTIDE SEQUENCE</scope>
    <source>
        <tissue evidence="2">Spear leaf of Hainan Tall coconut</tissue>
    </source>
</reference>
<evidence type="ECO:0000256" key="1">
    <source>
        <dbReference type="SAM" id="MobiDB-lite"/>
    </source>
</evidence>
<feature type="compositionally biased region" description="Basic and acidic residues" evidence="1">
    <location>
        <begin position="29"/>
        <end position="46"/>
    </location>
</feature>
<gene>
    <name evidence="2" type="ORF">COCNU_01G018480</name>
</gene>